<keyword evidence="11" id="KW-1185">Reference proteome</keyword>
<evidence type="ECO:0000256" key="2">
    <source>
        <dbReference type="ARBA" id="ARBA00009773"/>
    </source>
</evidence>
<keyword evidence="6 9" id="KW-1133">Transmembrane helix</keyword>
<dbReference type="GO" id="GO:0055085">
    <property type="term" value="P:transmembrane transport"/>
    <property type="evidence" value="ECO:0007669"/>
    <property type="project" value="TreeGrafter"/>
</dbReference>
<evidence type="ECO:0000256" key="4">
    <source>
        <dbReference type="ARBA" id="ARBA00022475"/>
    </source>
</evidence>
<dbReference type="InterPro" id="IPR002549">
    <property type="entry name" value="AI-2E-like"/>
</dbReference>
<feature type="transmembrane region" description="Helical" evidence="9">
    <location>
        <begin position="35"/>
        <end position="53"/>
    </location>
</feature>
<accession>D3FAX4</accession>
<evidence type="ECO:0000256" key="6">
    <source>
        <dbReference type="ARBA" id="ARBA00022989"/>
    </source>
</evidence>
<dbReference type="PANTHER" id="PTHR21716">
    <property type="entry name" value="TRANSMEMBRANE PROTEIN"/>
    <property type="match status" value="1"/>
</dbReference>
<evidence type="ECO:0000256" key="9">
    <source>
        <dbReference type="SAM" id="Phobius"/>
    </source>
</evidence>
<dbReference type="Proteomes" id="UP000008229">
    <property type="component" value="Chromosome"/>
</dbReference>
<evidence type="ECO:0000256" key="7">
    <source>
        <dbReference type="ARBA" id="ARBA00023136"/>
    </source>
</evidence>
<reference evidence="11" key="2">
    <citation type="submission" date="2010-01" db="EMBL/GenBank/DDBJ databases">
        <title>The complete genome of Conexibacter woesei DSM 14684.</title>
        <authorList>
            <consortium name="US DOE Joint Genome Institute (JGI-PGF)"/>
            <person name="Lucas S."/>
            <person name="Copeland A."/>
            <person name="Lapidus A."/>
            <person name="Glavina del Rio T."/>
            <person name="Dalin E."/>
            <person name="Tice H."/>
            <person name="Bruce D."/>
            <person name="Goodwin L."/>
            <person name="Pitluck S."/>
            <person name="Kyrpides N."/>
            <person name="Mavromatis K."/>
            <person name="Ivanova N."/>
            <person name="Mikhailova N."/>
            <person name="Chertkov O."/>
            <person name="Brettin T."/>
            <person name="Detter J.C."/>
            <person name="Han C."/>
            <person name="Larimer F."/>
            <person name="Land M."/>
            <person name="Hauser L."/>
            <person name="Markowitz V."/>
            <person name="Cheng J.-F."/>
            <person name="Hugenholtz P."/>
            <person name="Woyke T."/>
            <person name="Wu D."/>
            <person name="Pukall R."/>
            <person name="Steenblock K."/>
            <person name="Schneider S."/>
            <person name="Klenk H.-P."/>
            <person name="Eisen J.A."/>
        </authorList>
    </citation>
    <scope>NUCLEOTIDE SEQUENCE [LARGE SCALE GENOMIC DNA]</scope>
    <source>
        <strain evidence="11">DSM 14684 / CIP 108061 / JCM 11494 / NBRC 100937 / ID131577</strain>
    </source>
</reference>
<sequence length="400" mass="42843">MSGSPPILPAAPPPPPPPPPPEPPRPSIDLGARTIARTVVIVLVILGVLYLVYRLRTPLSWIVIATFIAVALSGPVNLMSRKMPRGIAILLAYLGLIAIPIGIAAIVIPPLVEEATNLADDVPGYVNDLQEWVNNNERLKDLDRQYDIVDRLRERAEELPNHLDDAASTLSDVGGTIVGSLFAAFNILILSIFMVASGRRWVDLAIGFARPEHVPRIRRAVDRIGIAVGNYVGGALLQATIAGVTTFVVLTILGVPFAAPLAVLTALFDLIPLVGATIAAVLVGIVTAFHDFPVATIVWVIWAIAYQQIENNVIQPQIQRRAVEIHAFAVLVSVLFGATLFGIVGALLAIPVAASIQIALREWWDYRQAVAVELPPGVERPEPPAPPDGDPPAKLDLPPP</sequence>
<keyword evidence="4" id="KW-1003">Cell membrane</keyword>
<feature type="transmembrane region" description="Helical" evidence="9">
    <location>
        <begin position="90"/>
        <end position="112"/>
    </location>
</feature>
<evidence type="ECO:0000313" key="10">
    <source>
        <dbReference type="EMBL" id="ADB51287.1"/>
    </source>
</evidence>
<feature type="transmembrane region" description="Helical" evidence="9">
    <location>
        <begin position="220"/>
        <end position="241"/>
    </location>
</feature>
<gene>
    <name evidence="10" type="ordered locus">Cwoe_2868</name>
</gene>
<dbReference type="RefSeq" id="WP_012934338.1">
    <property type="nucleotide sequence ID" value="NC_013739.1"/>
</dbReference>
<reference evidence="10 11" key="1">
    <citation type="journal article" date="2010" name="Stand. Genomic Sci.">
        <title>Complete genome sequence of Conexibacter woesei type strain (ID131577).</title>
        <authorList>
            <person name="Pukall R."/>
            <person name="Lapidus A."/>
            <person name="Glavina Del Rio T."/>
            <person name="Copeland A."/>
            <person name="Tice H."/>
            <person name="Cheng J.-F."/>
            <person name="Lucas S."/>
            <person name="Chen F."/>
            <person name="Nolan M."/>
            <person name="Bruce D."/>
            <person name="Goodwin L."/>
            <person name="Pitluck S."/>
            <person name="Mavromatis K."/>
            <person name="Ivanova N."/>
            <person name="Ovchinnikova G."/>
            <person name="Pati A."/>
            <person name="Chen A."/>
            <person name="Palaniappan K."/>
            <person name="Land M."/>
            <person name="Hauser L."/>
            <person name="Chang Y.-J."/>
            <person name="Jeffries C.D."/>
            <person name="Chain P."/>
            <person name="Meincke L."/>
            <person name="Sims D."/>
            <person name="Brettin T."/>
            <person name="Detter J.C."/>
            <person name="Rohde M."/>
            <person name="Goeker M."/>
            <person name="Bristow J."/>
            <person name="Eisen J.A."/>
            <person name="Markowitz V."/>
            <person name="Kyrpides N.C."/>
            <person name="Klenk H.-P."/>
            <person name="Hugenholtz P."/>
        </authorList>
    </citation>
    <scope>NUCLEOTIDE SEQUENCE [LARGE SCALE GENOMIC DNA]</scope>
    <source>
        <strain evidence="11">DSM 14684 / CIP 108061 / JCM 11494 / NBRC 100937 / ID131577</strain>
    </source>
</reference>
<organism evidence="10 11">
    <name type="scientific">Conexibacter woesei (strain DSM 14684 / CCUG 47730 / CIP 108061 / JCM 11494 / NBRC 100937 / ID131577)</name>
    <dbReference type="NCBI Taxonomy" id="469383"/>
    <lineage>
        <taxon>Bacteria</taxon>
        <taxon>Bacillati</taxon>
        <taxon>Actinomycetota</taxon>
        <taxon>Thermoleophilia</taxon>
        <taxon>Solirubrobacterales</taxon>
        <taxon>Conexibacteraceae</taxon>
        <taxon>Conexibacter</taxon>
    </lineage>
</organism>
<evidence type="ECO:0000313" key="11">
    <source>
        <dbReference type="Proteomes" id="UP000008229"/>
    </source>
</evidence>
<name>D3FAX4_CONWI</name>
<dbReference type="HOGENOM" id="CLU_031275_6_0_11"/>
<dbReference type="KEGG" id="cwo:Cwoe_2868"/>
<dbReference type="STRING" id="469383.Cwoe_2868"/>
<dbReference type="PANTHER" id="PTHR21716:SF53">
    <property type="entry name" value="PERMEASE PERM-RELATED"/>
    <property type="match status" value="1"/>
</dbReference>
<feature type="region of interest" description="Disordered" evidence="8">
    <location>
        <begin position="1"/>
        <end position="28"/>
    </location>
</feature>
<evidence type="ECO:0000256" key="8">
    <source>
        <dbReference type="SAM" id="MobiDB-lite"/>
    </source>
</evidence>
<proteinExistence type="inferred from homology"/>
<evidence type="ECO:0008006" key="12">
    <source>
        <dbReference type="Google" id="ProtNLM"/>
    </source>
</evidence>
<keyword evidence="5 9" id="KW-0812">Transmembrane</keyword>
<feature type="transmembrane region" description="Helical" evidence="9">
    <location>
        <begin position="325"/>
        <end position="354"/>
    </location>
</feature>
<evidence type="ECO:0000256" key="5">
    <source>
        <dbReference type="ARBA" id="ARBA00022692"/>
    </source>
</evidence>
<evidence type="ECO:0000256" key="3">
    <source>
        <dbReference type="ARBA" id="ARBA00022448"/>
    </source>
</evidence>
<protein>
    <recommendedName>
        <fullName evidence="12">AI-2E family transporter</fullName>
    </recommendedName>
</protein>
<comment type="similarity">
    <text evidence="2">Belongs to the autoinducer-2 exporter (AI-2E) (TC 2.A.86) family.</text>
</comment>
<dbReference type="OrthoDB" id="5242074at2"/>
<comment type="subcellular location">
    <subcellularLocation>
        <location evidence="1">Cell membrane</location>
        <topology evidence="1">Multi-pass membrane protein</topology>
    </subcellularLocation>
</comment>
<feature type="compositionally biased region" description="Pro residues" evidence="8">
    <location>
        <begin position="1"/>
        <end position="26"/>
    </location>
</feature>
<dbReference type="eggNOG" id="COG0628">
    <property type="taxonomic scope" value="Bacteria"/>
</dbReference>
<dbReference type="Pfam" id="PF01594">
    <property type="entry name" value="AI-2E_transport"/>
    <property type="match status" value="1"/>
</dbReference>
<dbReference type="AlphaFoldDB" id="D3FAX4"/>
<keyword evidence="3" id="KW-0813">Transport</keyword>
<dbReference type="SUPFAM" id="SSF101447">
    <property type="entry name" value="Formin homology 2 domain (FH2 domain)"/>
    <property type="match status" value="1"/>
</dbReference>
<feature type="transmembrane region" description="Helical" evidence="9">
    <location>
        <begin position="59"/>
        <end position="78"/>
    </location>
</feature>
<evidence type="ECO:0000256" key="1">
    <source>
        <dbReference type="ARBA" id="ARBA00004651"/>
    </source>
</evidence>
<feature type="transmembrane region" description="Helical" evidence="9">
    <location>
        <begin position="177"/>
        <end position="199"/>
    </location>
</feature>
<dbReference type="EMBL" id="CP001854">
    <property type="protein sequence ID" value="ADB51287.1"/>
    <property type="molecule type" value="Genomic_DNA"/>
</dbReference>
<dbReference type="GO" id="GO:0005886">
    <property type="term" value="C:plasma membrane"/>
    <property type="evidence" value="ECO:0007669"/>
    <property type="project" value="UniProtKB-SubCell"/>
</dbReference>
<feature type="region of interest" description="Disordered" evidence="8">
    <location>
        <begin position="377"/>
        <end position="400"/>
    </location>
</feature>
<keyword evidence="7 9" id="KW-0472">Membrane</keyword>